<sequence length="80" mass="8269">MCGSTAVTLPAWADNDTIANIIANPSAMEIPALNVSVPCASLALPQAQAMPRLPVFVTDIFMSTSAPAPALVRVDPPHSI</sequence>
<dbReference type="Proteomes" id="UP000646745">
    <property type="component" value="Unassembled WGS sequence"/>
</dbReference>
<protein>
    <submittedName>
        <fullName evidence="1">Uncharacterized protein</fullName>
    </submittedName>
</protein>
<name>A0ABQ3E0X0_9GAMM</name>
<reference evidence="2" key="1">
    <citation type="journal article" date="2019" name="Int. J. Syst. Evol. Microbiol.">
        <title>The Global Catalogue of Microorganisms (GCM) 10K type strain sequencing project: providing services to taxonomists for standard genome sequencing and annotation.</title>
        <authorList>
            <consortium name="The Broad Institute Genomics Platform"/>
            <consortium name="The Broad Institute Genome Sequencing Center for Infectious Disease"/>
            <person name="Wu L."/>
            <person name="Ma J."/>
        </authorList>
    </citation>
    <scope>NUCLEOTIDE SEQUENCE [LARGE SCALE GENOMIC DNA]</scope>
    <source>
        <strain evidence="2">KCTC 32998</strain>
    </source>
</reference>
<accession>A0ABQ3E0X0</accession>
<evidence type="ECO:0000313" key="2">
    <source>
        <dbReference type="Proteomes" id="UP000646745"/>
    </source>
</evidence>
<organism evidence="1 2">
    <name type="scientific">Salinicola rhizosphaerae</name>
    <dbReference type="NCBI Taxonomy" id="1443141"/>
    <lineage>
        <taxon>Bacteria</taxon>
        <taxon>Pseudomonadati</taxon>
        <taxon>Pseudomonadota</taxon>
        <taxon>Gammaproteobacteria</taxon>
        <taxon>Oceanospirillales</taxon>
        <taxon>Halomonadaceae</taxon>
        <taxon>Salinicola</taxon>
    </lineage>
</organism>
<proteinExistence type="predicted"/>
<evidence type="ECO:0000313" key="1">
    <source>
        <dbReference type="EMBL" id="GHB17597.1"/>
    </source>
</evidence>
<keyword evidence="2" id="KW-1185">Reference proteome</keyword>
<gene>
    <name evidence="1" type="ORF">GCM10009038_15520</name>
</gene>
<comment type="caution">
    <text evidence="1">The sequence shown here is derived from an EMBL/GenBank/DDBJ whole genome shotgun (WGS) entry which is preliminary data.</text>
</comment>
<dbReference type="EMBL" id="BMZI01000003">
    <property type="protein sequence ID" value="GHB17597.1"/>
    <property type="molecule type" value="Genomic_DNA"/>
</dbReference>